<protein>
    <recommendedName>
        <fullName evidence="3">ABM domain-containing protein</fullName>
    </recommendedName>
</protein>
<reference evidence="1 2" key="1">
    <citation type="submission" date="2019-02" db="EMBL/GenBank/DDBJ databases">
        <title>Kribbella capetownensis sp. nov. and Kribbella speibonae sp. nov., isolated from soil.</title>
        <authorList>
            <person name="Curtis S.M."/>
            <person name="Norton I."/>
            <person name="Everest G.J."/>
            <person name="Meyers P.R."/>
        </authorList>
    </citation>
    <scope>NUCLEOTIDE SEQUENCE [LARGE SCALE GENOMIC DNA]</scope>
    <source>
        <strain evidence="1 2">YM55</strain>
    </source>
</reference>
<gene>
    <name evidence="1" type="ORF">E0H92_42595</name>
</gene>
<comment type="caution">
    <text evidence="1">The sequence shown here is derived from an EMBL/GenBank/DDBJ whole genome shotgun (WGS) entry which is preliminary data.</text>
</comment>
<name>A0A4V2M2P0_9ACTN</name>
<accession>A0A4V2M2P0</accession>
<evidence type="ECO:0000313" key="1">
    <source>
        <dbReference type="EMBL" id="TCC28882.1"/>
    </source>
</evidence>
<proteinExistence type="predicted"/>
<dbReference type="AlphaFoldDB" id="A0A4V2M2P0"/>
<evidence type="ECO:0008006" key="3">
    <source>
        <dbReference type="Google" id="ProtNLM"/>
    </source>
</evidence>
<sequence length="91" mass="9978">MAYVTLMEFGVDFDTHLKIGETVGDAPVAGLIVHAAGPSEHGVHSLDVWETKEDSTRFFTERMLPALRQLGIEGGPPVNFQEFDLPLVLRG</sequence>
<dbReference type="EMBL" id="SJKC01000010">
    <property type="protein sequence ID" value="TCC28882.1"/>
    <property type="molecule type" value="Genomic_DNA"/>
</dbReference>
<dbReference type="RefSeq" id="WP_131500311.1">
    <property type="nucleotide sequence ID" value="NZ_SJKC01000010.1"/>
</dbReference>
<dbReference type="Proteomes" id="UP000294225">
    <property type="component" value="Unassembled WGS sequence"/>
</dbReference>
<evidence type="ECO:0000313" key="2">
    <source>
        <dbReference type="Proteomes" id="UP000294225"/>
    </source>
</evidence>
<organism evidence="1 2">
    <name type="scientific">Kribbella speibonae</name>
    <dbReference type="NCBI Taxonomy" id="1572660"/>
    <lineage>
        <taxon>Bacteria</taxon>
        <taxon>Bacillati</taxon>
        <taxon>Actinomycetota</taxon>
        <taxon>Actinomycetes</taxon>
        <taxon>Propionibacteriales</taxon>
        <taxon>Kribbellaceae</taxon>
        <taxon>Kribbella</taxon>
    </lineage>
</organism>